<proteinExistence type="predicted"/>
<keyword evidence="2" id="KW-1185">Reference proteome</keyword>
<accession>V2V986</accession>
<evidence type="ECO:0000313" key="1">
    <source>
        <dbReference type="EMBL" id="ESK57475.1"/>
    </source>
</evidence>
<organism evidence="1 2">
    <name type="scientific">Acinetobacter tjernbergiae DSM 14971 = CIP 107465</name>
    <dbReference type="NCBI Taxonomy" id="1120928"/>
    <lineage>
        <taxon>Bacteria</taxon>
        <taxon>Pseudomonadati</taxon>
        <taxon>Pseudomonadota</taxon>
        <taxon>Gammaproteobacteria</taxon>
        <taxon>Moraxellales</taxon>
        <taxon>Moraxellaceae</taxon>
        <taxon>Acinetobacter</taxon>
    </lineage>
</organism>
<protein>
    <submittedName>
        <fullName evidence="1">Uncharacterized protein</fullName>
    </submittedName>
</protein>
<sequence>MYMLNVQIVRFVDSSFPGWVECVLTDSSNREWLFIDKVPIFTDQNLHEMSHYPQQGVIACEIIRIWVESDGRKRCIITTEIPWGIAAQDGKTEFEVFYDQLRFEKE</sequence>
<reference evidence="1 2" key="1">
    <citation type="submission" date="2013-10" db="EMBL/GenBank/DDBJ databases">
        <title>The Genome Sequence of Acinetobacter tjernbergiae CIP107465.</title>
        <authorList>
            <consortium name="The Broad Institute Genomics Platform"/>
            <consortium name="The Broad Institute Genome Sequencing Center for Infectious Disease"/>
            <person name="Cerqueira G."/>
            <person name="Feldgarden M."/>
            <person name="Courvalin P."/>
            <person name="Grillot-Courvalin C."/>
            <person name="Clermont D."/>
            <person name="Rocha E."/>
            <person name="Yoon E.-J."/>
            <person name="Nemec A."/>
            <person name="Young S.K."/>
            <person name="Zeng Q."/>
            <person name="Gargeya S."/>
            <person name="Fitzgerald M."/>
            <person name="Abouelleil A."/>
            <person name="Alvarado L."/>
            <person name="Berlin A.M."/>
            <person name="Chapman S.B."/>
            <person name="Gainer-Dewar J."/>
            <person name="Goldberg J."/>
            <person name="Gnerre S."/>
            <person name="Griggs A."/>
            <person name="Gujja S."/>
            <person name="Hansen M."/>
            <person name="Howarth C."/>
            <person name="Imamovic A."/>
            <person name="Ireland A."/>
            <person name="Larimer J."/>
            <person name="McCowan C."/>
            <person name="Murphy C."/>
            <person name="Pearson M."/>
            <person name="Poon T.W."/>
            <person name="Priest M."/>
            <person name="Roberts A."/>
            <person name="Saif S."/>
            <person name="Shea T."/>
            <person name="Sykes S."/>
            <person name="Wortman J."/>
            <person name="Nusbaum C."/>
            <person name="Birren B."/>
        </authorList>
    </citation>
    <scope>NUCLEOTIDE SEQUENCE [LARGE SCALE GENOMIC DNA]</scope>
    <source>
        <strain evidence="1 2">CIP 107465</strain>
    </source>
</reference>
<dbReference type="OrthoDB" id="6897452at2"/>
<dbReference type="STRING" id="202955.GCA_000759995_03504"/>
<name>V2V986_9GAMM</name>
<gene>
    <name evidence="1" type="ORF">F990_00011</name>
</gene>
<dbReference type="PATRIC" id="fig|1120928.5.peg.10"/>
<dbReference type="eggNOG" id="ENOG5033J9Q">
    <property type="taxonomic scope" value="Bacteria"/>
</dbReference>
<dbReference type="AlphaFoldDB" id="V2V986"/>
<dbReference type="RefSeq" id="WP_023274471.1">
    <property type="nucleotide sequence ID" value="NZ_AYEV01000001.1"/>
</dbReference>
<comment type="caution">
    <text evidence="1">The sequence shown here is derived from an EMBL/GenBank/DDBJ whole genome shotgun (WGS) entry which is preliminary data.</text>
</comment>
<dbReference type="EMBL" id="AYEV01000001">
    <property type="protein sequence ID" value="ESK57475.1"/>
    <property type="molecule type" value="Genomic_DNA"/>
</dbReference>
<dbReference type="Proteomes" id="UP000017404">
    <property type="component" value="Unassembled WGS sequence"/>
</dbReference>
<evidence type="ECO:0000313" key="2">
    <source>
        <dbReference type="Proteomes" id="UP000017404"/>
    </source>
</evidence>